<gene>
    <name evidence="1" type="ORF">HX845_32590</name>
</gene>
<accession>A0A7Y8CGN7</accession>
<protein>
    <submittedName>
        <fullName evidence="1">Uncharacterized protein</fullName>
    </submittedName>
</protein>
<comment type="caution">
    <text evidence="1">The sequence shown here is derived from an EMBL/GenBank/DDBJ whole genome shotgun (WGS) entry which is preliminary data.</text>
</comment>
<dbReference type="Proteomes" id="UP000517547">
    <property type="component" value="Unassembled WGS sequence"/>
</dbReference>
<dbReference type="EMBL" id="JACAQE010000014">
    <property type="protein sequence ID" value="NWC18430.1"/>
    <property type="molecule type" value="Genomic_DNA"/>
</dbReference>
<evidence type="ECO:0000313" key="2">
    <source>
        <dbReference type="Proteomes" id="UP000517547"/>
    </source>
</evidence>
<sequence>MSGISLSKAITAVTARDNQALPQEMSESRHENSMVIIVKAACTPVKYMVKIGRRQKSWRQRSQGGV</sequence>
<reference evidence="1 2" key="1">
    <citation type="submission" date="2020-04" db="EMBL/GenBank/DDBJ databases">
        <title>Molecular characterization of pseudomonads from Agaricus bisporus reveal novel blotch 2 pathogens in Western Europe.</title>
        <authorList>
            <person name="Taparia T."/>
            <person name="Krijger M."/>
            <person name="Haynes E."/>
            <person name="Elpinstone J.G."/>
            <person name="Noble R."/>
            <person name="Van Der Wolf J."/>
        </authorList>
    </citation>
    <scope>NUCLEOTIDE SEQUENCE [LARGE SCALE GENOMIC DNA]</scope>
    <source>
        <strain evidence="1 2">IPO3738</strain>
    </source>
</reference>
<proteinExistence type="predicted"/>
<dbReference type="AlphaFoldDB" id="A0A7Y8CGN7"/>
<evidence type="ECO:0000313" key="1">
    <source>
        <dbReference type="EMBL" id="NWC18430.1"/>
    </source>
</evidence>
<name>A0A7Y8CGN7_9PSED</name>
<organism evidence="1 2">
    <name type="scientific">Pseudomonas gingeri</name>
    <dbReference type="NCBI Taxonomy" id="117681"/>
    <lineage>
        <taxon>Bacteria</taxon>
        <taxon>Pseudomonadati</taxon>
        <taxon>Pseudomonadota</taxon>
        <taxon>Gammaproteobacteria</taxon>
        <taxon>Pseudomonadales</taxon>
        <taxon>Pseudomonadaceae</taxon>
        <taxon>Pseudomonas</taxon>
    </lineage>
</organism>
<dbReference type="RefSeq" id="WP_158683233.1">
    <property type="nucleotide sequence ID" value="NZ_JACAPC010000021.1"/>
</dbReference>